<keyword evidence="2" id="KW-1185">Reference proteome</keyword>
<geneLocation type="plasmid" evidence="1 2">
    <name>pTpau01</name>
</geneLocation>
<sequence>MMKSQHSSGNSGEAELVQLAFEIPGLPAVDGQAGGAVAPGGRGRAPRRAFTAPPPAAAVAAFAGKLVTIPTGCLIFTGAISTPDGYGRVTISMPGEAKPVTVSAHRFALWAHQGQLPADGVLEHHCNEPLCVRVAGAHVHPSTQSANLRHAISSGRHHNSEAVVDSSRRAELSVAVRELTIAHRDGTPFDLSSYRRLRDITATAPTLPLW</sequence>
<evidence type="ECO:0000313" key="2">
    <source>
        <dbReference type="Proteomes" id="UP000001213"/>
    </source>
</evidence>
<reference evidence="2" key="1">
    <citation type="submission" date="2010-03" db="EMBL/GenBank/DDBJ databases">
        <title>The complete plasmid of Tsukamurella paurometabola DSM 20162.</title>
        <authorList>
            <consortium name="US DOE Joint Genome Institute (JGI-PGF)"/>
            <person name="Lucas S."/>
            <person name="Copeland A."/>
            <person name="Lapidus A."/>
            <person name="Glavina del Rio T."/>
            <person name="Dalin E."/>
            <person name="Tice H."/>
            <person name="Bruce D."/>
            <person name="Goodwin L."/>
            <person name="Pitluck S."/>
            <person name="Kyrpides N."/>
            <person name="Mavromatis K."/>
            <person name="Ivanova N."/>
            <person name="Mikhailova N."/>
            <person name="Munk A.C."/>
            <person name="Brettin T."/>
            <person name="Detter J.C."/>
            <person name="Tapia R."/>
            <person name="Han C."/>
            <person name="Larimer F."/>
            <person name="Land M."/>
            <person name="Hauser L."/>
            <person name="Markowitz V."/>
            <person name="Cheng J.-F."/>
            <person name="Hugenholtz P."/>
            <person name="Woyke T."/>
            <person name="Wu D."/>
            <person name="Jando M."/>
            <person name="Brambilla E."/>
            <person name="Klenk H.-P."/>
            <person name="Eisen J.A."/>
        </authorList>
    </citation>
    <scope>NUCLEOTIDE SEQUENCE [LARGE SCALE GENOMIC DNA]</scope>
    <source>
        <strain evidence="2">ATCC 8368 / DSM 20162 / CCUG 35730 / CIP 100753 / JCM 10117 / KCTC 9821 / NBRC 16120 / NCIMB 702349 / NCTC 13040</strain>
        <plasmid evidence="2">pTpau01</plasmid>
    </source>
</reference>
<dbReference type="AlphaFoldDB" id="D5UYX2"/>
<dbReference type="Proteomes" id="UP000001213">
    <property type="component" value="Plasmid pTpau01"/>
</dbReference>
<reference evidence="1 2" key="2">
    <citation type="journal article" date="2011" name="Stand. Genomic Sci.">
        <title>Complete genome sequence of Tsukamurella paurometabola type strain (no. 33).</title>
        <authorList>
            <person name="Munk A.C."/>
            <person name="Lapidus A."/>
            <person name="Lucas S."/>
            <person name="Nolan M."/>
            <person name="Tice H."/>
            <person name="Cheng J.F."/>
            <person name="Del Rio T.G."/>
            <person name="Goodwin L."/>
            <person name="Pitluck S."/>
            <person name="Liolios K."/>
            <person name="Huntemann M."/>
            <person name="Ivanova N."/>
            <person name="Mavromatis K."/>
            <person name="Mikhailova N."/>
            <person name="Pati A."/>
            <person name="Chen A."/>
            <person name="Palaniappan K."/>
            <person name="Tapia R."/>
            <person name="Han C."/>
            <person name="Land M."/>
            <person name="Hauser L."/>
            <person name="Chang Y.J."/>
            <person name="Jeffries C.D."/>
            <person name="Brettin T."/>
            <person name="Yasawong M."/>
            <person name="Brambilla E.M."/>
            <person name="Rohde M."/>
            <person name="Sikorski J."/>
            <person name="Goker M."/>
            <person name="Detter J.C."/>
            <person name="Woyke T."/>
            <person name="Bristow J."/>
            <person name="Eisen J.A."/>
            <person name="Markowitz V."/>
            <person name="Hugenholtz P."/>
            <person name="Kyrpides N.C."/>
            <person name="Klenk H.P."/>
        </authorList>
    </citation>
    <scope>NUCLEOTIDE SEQUENCE [LARGE SCALE GENOMIC DNA]</scope>
    <source>
        <strain evidence="2">ATCC 8368 / DSM 20162 / CCUG 35730 / CIP 100753 / JCM 10117 / KCTC 9821 / NBRC 16120 / NCIMB 702349 / NCTC 13040</strain>
        <plasmid evidence="1">pTpau01</plasmid>
    </source>
</reference>
<name>D5UYX2_TSUPD</name>
<dbReference type="RefSeq" id="WP_013128808.1">
    <property type="nucleotide sequence ID" value="NC_014159.1"/>
</dbReference>
<proteinExistence type="predicted"/>
<accession>D5UYX2</accession>
<organism evidence="1 2">
    <name type="scientific">Tsukamurella paurometabola (strain ATCC 8368 / DSM 20162 / CCUG 35730 / CIP 100753 / JCM 10117 / KCTC 9821 / NBRC 16120 / NCIMB 702349 / NCTC 13040)</name>
    <name type="common">Corynebacterium paurometabolum</name>
    <dbReference type="NCBI Taxonomy" id="521096"/>
    <lineage>
        <taxon>Bacteria</taxon>
        <taxon>Bacillati</taxon>
        <taxon>Actinomycetota</taxon>
        <taxon>Actinomycetes</taxon>
        <taxon>Mycobacteriales</taxon>
        <taxon>Tsukamurellaceae</taxon>
        <taxon>Tsukamurella</taxon>
    </lineage>
</organism>
<evidence type="ECO:0008006" key="3">
    <source>
        <dbReference type="Google" id="ProtNLM"/>
    </source>
</evidence>
<keyword evidence="1" id="KW-0614">Plasmid</keyword>
<evidence type="ECO:0000313" key="1">
    <source>
        <dbReference type="EMBL" id="ADG80819.1"/>
    </source>
</evidence>
<dbReference type="KEGG" id="tpr:Tpau_4251"/>
<dbReference type="SUPFAM" id="SSF54060">
    <property type="entry name" value="His-Me finger endonucleases"/>
    <property type="match status" value="1"/>
</dbReference>
<dbReference type="InterPro" id="IPR044925">
    <property type="entry name" value="His-Me_finger_sf"/>
</dbReference>
<gene>
    <name evidence="1" type="ordered locus">Tpau_4251</name>
</gene>
<protein>
    <recommendedName>
        <fullName evidence="3">HNH nuclease domain-containing protein</fullName>
    </recommendedName>
</protein>
<dbReference type="HOGENOM" id="CLU_119978_1_0_11"/>
<dbReference type="EMBL" id="CP001967">
    <property type="protein sequence ID" value="ADG80819.1"/>
    <property type="molecule type" value="Genomic_DNA"/>
</dbReference>